<evidence type="ECO:0000313" key="3">
    <source>
        <dbReference type="Proteomes" id="UP001164746"/>
    </source>
</evidence>
<dbReference type="EMBL" id="CP111018">
    <property type="protein sequence ID" value="WAR09920.1"/>
    <property type="molecule type" value="Genomic_DNA"/>
</dbReference>
<feature type="non-terminal residue" evidence="2">
    <location>
        <position position="1"/>
    </location>
</feature>
<accession>A0ABY7EIV7</accession>
<keyword evidence="3" id="KW-1185">Reference proteome</keyword>
<sequence>MAYGRTGSVRECPTAASPTPTPPGSRAFPEFSISLMSQWLYSRTAGLVRKCPTAASPTPTPPGSRAYQEFSISLMSQWLYGRTAGSV</sequence>
<name>A0ABY7EIV7_MYAAR</name>
<protein>
    <submittedName>
        <fullName evidence="2">Uncharacterized protein</fullName>
    </submittedName>
</protein>
<evidence type="ECO:0000256" key="1">
    <source>
        <dbReference type="SAM" id="MobiDB-lite"/>
    </source>
</evidence>
<feature type="region of interest" description="Disordered" evidence="1">
    <location>
        <begin position="1"/>
        <end position="26"/>
    </location>
</feature>
<reference evidence="2" key="1">
    <citation type="submission" date="2022-11" db="EMBL/GenBank/DDBJ databases">
        <title>Centuries of genome instability and evolution in soft-shell clam transmissible cancer (bioRxiv).</title>
        <authorList>
            <person name="Hart S.F.M."/>
            <person name="Yonemitsu M.A."/>
            <person name="Giersch R.M."/>
            <person name="Beal B.F."/>
            <person name="Arriagada G."/>
            <person name="Davis B.W."/>
            <person name="Ostrander E.A."/>
            <person name="Goff S.P."/>
            <person name="Metzger M.J."/>
        </authorList>
    </citation>
    <scope>NUCLEOTIDE SEQUENCE</scope>
    <source>
        <strain evidence="2">MELC-2E11</strain>
        <tissue evidence="2">Siphon/mantle</tissue>
    </source>
</reference>
<proteinExistence type="predicted"/>
<gene>
    <name evidence="2" type="ORF">MAR_034996</name>
</gene>
<dbReference type="Proteomes" id="UP001164746">
    <property type="component" value="Chromosome 7"/>
</dbReference>
<organism evidence="2 3">
    <name type="scientific">Mya arenaria</name>
    <name type="common">Soft-shell clam</name>
    <dbReference type="NCBI Taxonomy" id="6604"/>
    <lineage>
        <taxon>Eukaryota</taxon>
        <taxon>Metazoa</taxon>
        <taxon>Spiralia</taxon>
        <taxon>Lophotrochozoa</taxon>
        <taxon>Mollusca</taxon>
        <taxon>Bivalvia</taxon>
        <taxon>Autobranchia</taxon>
        <taxon>Heteroconchia</taxon>
        <taxon>Euheterodonta</taxon>
        <taxon>Imparidentia</taxon>
        <taxon>Neoheterodontei</taxon>
        <taxon>Myida</taxon>
        <taxon>Myoidea</taxon>
        <taxon>Myidae</taxon>
        <taxon>Mya</taxon>
    </lineage>
</organism>
<evidence type="ECO:0000313" key="2">
    <source>
        <dbReference type="EMBL" id="WAR09920.1"/>
    </source>
</evidence>